<gene>
    <name evidence="10" type="ORF">HMP0721_0407</name>
</gene>
<proteinExistence type="predicted"/>
<organism evidence="10 11">
    <name type="scientific">Pseudoramibacter alactolyticus ATCC 23263</name>
    <dbReference type="NCBI Taxonomy" id="887929"/>
    <lineage>
        <taxon>Bacteria</taxon>
        <taxon>Bacillati</taxon>
        <taxon>Bacillota</taxon>
        <taxon>Clostridia</taxon>
        <taxon>Eubacteriales</taxon>
        <taxon>Eubacteriaceae</taxon>
        <taxon>Pseudoramibacter</taxon>
    </lineage>
</organism>
<keyword evidence="5" id="KW-0671">Queuosine biosynthesis</keyword>
<reference evidence="10 11" key="1">
    <citation type="submission" date="2010-12" db="EMBL/GenBank/DDBJ databases">
        <authorList>
            <person name="Muzny D."/>
            <person name="Qin X."/>
            <person name="Deng J."/>
            <person name="Jiang H."/>
            <person name="Liu Y."/>
            <person name="Qu J."/>
            <person name="Song X.-Z."/>
            <person name="Zhang L."/>
            <person name="Thornton R."/>
            <person name="Coyle M."/>
            <person name="Francisco L."/>
            <person name="Jackson L."/>
            <person name="Javaid M."/>
            <person name="Korchina V."/>
            <person name="Kovar C."/>
            <person name="Mata R."/>
            <person name="Mathew T."/>
            <person name="Ngo R."/>
            <person name="Nguyen L."/>
            <person name="Nguyen N."/>
            <person name="Okwuonu G."/>
            <person name="Ongeri F."/>
            <person name="Pham C."/>
            <person name="Simmons D."/>
            <person name="Wilczek-Boney K."/>
            <person name="Hale W."/>
            <person name="Jakkamsetti A."/>
            <person name="Pham P."/>
            <person name="Ruth R."/>
            <person name="San Lucas F."/>
            <person name="Warren J."/>
            <person name="Zhang J."/>
            <person name="Zhao Z."/>
            <person name="Zhou C."/>
            <person name="Zhu D."/>
            <person name="Lee S."/>
            <person name="Bess C."/>
            <person name="Blankenburg K."/>
            <person name="Forbes L."/>
            <person name="Fu Q."/>
            <person name="Gubbala S."/>
            <person name="Hirani K."/>
            <person name="Jayaseelan J.C."/>
            <person name="Lara F."/>
            <person name="Munidasa M."/>
            <person name="Palculict T."/>
            <person name="Patil S."/>
            <person name="Pu L.-L."/>
            <person name="Saada N."/>
            <person name="Tang L."/>
            <person name="Weissenberger G."/>
            <person name="Zhu Y."/>
            <person name="Hemphill L."/>
            <person name="Shang Y."/>
            <person name="Youmans B."/>
            <person name="Ayvaz T."/>
            <person name="Ross M."/>
            <person name="Santibanez J."/>
            <person name="Aqrawi P."/>
            <person name="Gross S."/>
            <person name="Joshi V."/>
            <person name="Fowler G."/>
            <person name="Nazareth L."/>
            <person name="Reid J."/>
            <person name="Worley K."/>
            <person name="Petrosino J."/>
            <person name="Highlander S."/>
            <person name="Gibbs R."/>
        </authorList>
    </citation>
    <scope>NUCLEOTIDE SEQUENCE [LARGE SCALE GENOMIC DNA]</scope>
    <source>
        <strain evidence="10 11">ATCC 23263</strain>
    </source>
</reference>
<sequence length="310" mass="34110">MCKRILAIVDEAQIRALARTLNIPLIGITDPTPLNNFLPRLQARQGANGRTIPFVRTEAEKRIDFRSVMPTVQTVIVIGVPYPLFPERAAVPGEGRIASVACGEDYHRVVGRKMAALVAALKDLSPEPHAFQTYVDNSCLIDKASAWRAGLGFFGKNNLLIHPDYGSAFNIGQILTDLPVAFTKAAPMPCRCGDCDRCLKACPTGALGEGFALDYTRCLSNLTQQKRLLPEEATHIQTFVYGCDYCQWSCPFNRKAATISATQAYGDLEMLSEIAEADFETNFGERSLAWRGAAVLRRNARLVKAKNTKK</sequence>
<evidence type="ECO:0000256" key="5">
    <source>
        <dbReference type="ARBA" id="ARBA00022785"/>
    </source>
</evidence>
<evidence type="ECO:0000256" key="3">
    <source>
        <dbReference type="ARBA" id="ARBA00022694"/>
    </source>
</evidence>
<evidence type="ECO:0000256" key="6">
    <source>
        <dbReference type="ARBA" id="ARBA00023002"/>
    </source>
</evidence>
<dbReference type="InterPro" id="IPR017900">
    <property type="entry name" value="4Fe4S_Fe_S_CS"/>
</dbReference>
<evidence type="ECO:0000256" key="1">
    <source>
        <dbReference type="ARBA" id="ARBA00022485"/>
    </source>
</evidence>
<evidence type="ECO:0000256" key="2">
    <source>
        <dbReference type="ARBA" id="ARBA00022490"/>
    </source>
</evidence>
<keyword evidence="4" id="KW-0479">Metal-binding</keyword>
<dbReference type="InterPro" id="IPR004453">
    <property type="entry name" value="QueG"/>
</dbReference>
<evidence type="ECO:0000313" key="10">
    <source>
        <dbReference type="EMBL" id="EFV02499.1"/>
    </source>
</evidence>
<dbReference type="PANTHER" id="PTHR30002:SF4">
    <property type="entry name" value="EPOXYQUEUOSINE REDUCTASE"/>
    <property type="match status" value="1"/>
</dbReference>
<dbReference type="EMBL" id="AEQN01000007">
    <property type="protein sequence ID" value="EFV02499.1"/>
    <property type="molecule type" value="Genomic_DNA"/>
</dbReference>
<dbReference type="Pfam" id="PF13484">
    <property type="entry name" value="Fer4_16"/>
    <property type="match status" value="1"/>
</dbReference>
<dbReference type="InterPro" id="IPR013542">
    <property type="entry name" value="QueG_DUF1730"/>
</dbReference>
<dbReference type="PROSITE" id="PS51379">
    <property type="entry name" value="4FE4S_FER_2"/>
    <property type="match status" value="1"/>
</dbReference>
<dbReference type="HOGENOM" id="CLU_030790_2_1_9"/>
<dbReference type="GO" id="GO:0052693">
    <property type="term" value="F:epoxyqueuosine reductase activity"/>
    <property type="evidence" value="ECO:0007669"/>
    <property type="project" value="TreeGrafter"/>
</dbReference>
<dbReference type="PANTHER" id="PTHR30002">
    <property type="entry name" value="EPOXYQUEUOSINE REDUCTASE"/>
    <property type="match status" value="1"/>
</dbReference>
<evidence type="ECO:0000256" key="8">
    <source>
        <dbReference type="ARBA" id="ARBA00023014"/>
    </source>
</evidence>
<dbReference type="Proteomes" id="UP000004754">
    <property type="component" value="Unassembled WGS sequence"/>
</dbReference>
<protein>
    <submittedName>
        <fullName evidence="10">Putative iron-sulfur cluster-binding protein</fullName>
    </submittedName>
</protein>
<keyword evidence="7" id="KW-0408">Iron</keyword>
<keyword evidence="2" id="KW-0963">Cytoplasm</keyword>
<dbReference type="GO" id="GO:0046872">
    <property type="term" value="F:metal ion binding"/>
    <property type="evidence" value="ECO:0007669"/>
    <property type="project" value="UniProtKB-KW"/>
</dbReference>
<keyword evidence="11" id="KW-1185">Reference proteome</keyword>
<dbReference type="InterPro" id="IPR017896">
    <property type="entry name" value="4Fe4S_Fe-S-bd"/>
</dbReference>
<evidence type="ECO:0000256" key="7">
    <source>
        <dbReference type="ARBA" id="ARBA00023004"/>
    </source>
</evidence>
<comment type="caution">
    <text evidence="10">The sequence shown here is derived from an EMBL/GenBank/DDBJ whole genome shotgun (WGS) entry which is preliminary data.</text>
</comment>
<dbReference type="AlphaFoldDB" id="E6MEH4"/>
<dbReference type="RefSeq" id="WP_006597826.1">
    <property type="nucleotide sequence ID" value="NZ_GL622359.1"/>
</dbReference>
<dbReference type="GO" id="GO:0051539">
    <property type="term" value="F:4 iron, 4 sulfur cluster binding"/>
    <property type="evidence" value="ECO:0007669"/>
    <property type="project" value="UniProtKB-KW"/>
</dbReference>
<accession>E6MEH4</accession>
<name>E6MEH4_9FIRM</name>
<keyword evidence="3" id="KW-0819">tRNA processing</keyword>
<keyword evidence="1" id="KW-0004">4Fe-4S</keyword>
<dbReference type="Pfam" id="PF08331">
    <property type="entry name" value="QueG_DUF1730"/>
    <property type="match status" value="1"/>
</dbReference>
<dbReference type="Gene3D" id="3.30.70.20">
    <property type="match status" value="1"/>
</dbReference>
<evidence type="ECO:0000313" key="11">
    <source>
        <dbReference type="Proteomes" id="UP000004754"/>
    </source>
</evidence>
<dbReference type="STRING" id="887929.HMP0721_0407"/>
<dbReference type="PROSITE" id="PS00198">
    <property type="entry name" value="4FE4S_FER_1"/>
    <property type="match status" value="1"/>
</dbReference>
<dbReference type="GO" id="GO:0008616">
    <property type="term" value="P:tRNA queuosine(34) biosynthetic process"/>
    <property type="evidence" value="ECO:0007669"/>
    <property type="project" value="UniProtKB-KW"/>
</dbReference>
<evidence type="ECO:0000259" key="9">
    <source>
        <dbReference type="PROSITE" id="PS51379"/>
    </source>
</evidence>
<keyword evidence="6" id="KW-0560">Oxidoreductase</keyword>
<evidence type="ECO:0000256" key="4">
    <source>
        <dbReference type="ARBA" id="ARBA00022723"/>
    </source>
</evidence>
<keyword evidence="8" id="KW-0411">Iron-sulfur</keyword>
<feature type="domain" description="4Fe-4S ferredoxin-type" evidence="9">
    <location>
        <begin position="183"/>
        <end position="212"/>
    </location>
</feature>
<dbReference type="eggNOG" id="COG1600">
    <property type="taxonomic scope" value="Bacteria"/>
</dbReference>
<dbReference type="NCBIfam" id="TIGR00276">
    <property type="entry name" value="tRNA epoxyqueuosine(34) reductase QueG"/>
    <property type="match status" value="1"/>
</dbReference>
<dbReference type="SUPFAM" id="SSF54862">
    <property type="entry name" value="4Fe-4S ferredoxins"/>
    <property type="match status" value="1"/>
</dbReference>